<feature type="domain" description="MrpA C-terminal/MbhD" evidence="7">
    <location>
        <begin position="11"/>
        <end position="73"/>
    </location>
</feature>
<dbReference type="RefSeq" id="WP_066920086.1">
    <property type="nucleotide sequence ID" value="NZ_BPQO01000037.1"/>
</dbReference>
<evidence type="ECO:0000256" key="2">
    <source>
        <dbReference type="ARBA" id="ARBA00022475"/>
    </source>
</evidence>
<organism evidence="8 9">
    <name type="scientific">Methylobacterium hispanicum</name>
    <dbReference type="NCBI Taxonomy" id="270350"/>
    <lineage>
        <taxon>Bacteria</taxon>
        <taxon>Pseudomonadati</taxon>
        <taxon>Pseudomonadota</taxon>
        <taxon>Alphaproteobacteria</taxon>
        <taxon>Hyphomicrobiales</taxon>
        <taxon>Methylobacteriaceae</taxon>
        <taxon>Methylobacterium</taxon>
    </lineage>
</organism>
<evidence type="ECO:0000256" key="1">
    <source>
        <dbReference type="ARBA" id="ARBA00004651"/>
    </source>
</evidence>
<evidence type="ECO:0000313" key="8">
    <source>
        <dbReference type="EMBL" id="GJD92142.1"/>
    </source>
</evidence>
<feature type="transmembrane region" description="Helical" evidence="6">
    <location>
        <begin position="52"/>
        <end position="74"/>
    </location>
</feature>
<comment type="subcellular location">
    <subcellularLocation>
        <location evidence="1">Cell membrane</location>
        <topology evidence="1">Multi-pass membrane protein</topology>
    </subcellularLocation>
</comment>
<feature type="transmembrane region" description="Helical" evidence="6">
    <location>
        <begin position="6"/>
        <end position="22"/>
    </location>
</feature>
<dbReference type="InterPro" id="IPR025383">
    <property type="entry name" value="MrpA_C/MbhD"/>
</dbReference>
<keyword evidence="4 6" id="KW-1133">Transmembrane helix</keyword>
<dbReference type="Pfam" id="PF13244">
    <property type="entry name" value="MbhD"/>
    <property type="match status" value="1"/>
</dbReference>
<dbReference type="InterPro" id="IPR042106">
    <property type="entry name" value="Nuo/plastoQ_OxRdtase_6_NuoJ"/>
</dbReference>
<sequence>MSVVLPLLFLLSAASGTLVVLVREPRRQVFALSANGLVLALLFTGLQAPDVALSEIAVGTVAVPLIVLVALGAVRTDRPGQDAGSGENV</sequence>
<evidence type="ECO:0000313" key="9">
    <source>
        <dbReference type="Proteomes" id="UP001055247"/>
    </source>
</evidence>
<dbReference type="GO" id="GO:0005886">
    <property type="term" value="C:plasma membrane"/>
    <property type="evidence" value="ECO:0007669"/>
    <property type="project" value="UniProtKB-SubCell"/>
</dbReference>
<keyword evidence="5 6" id="KW-0472">Membrane</keyword>
<dbReference type="EMBL" id="BPQO01000037">
    <property type="protein sequence ID" value="GJD92142.1"/>
    <property type="molecule type" value="Genomic_DNA"/>
</dbReference>
<evidence type="ECO:0000259" key="7">
    <source>
        <dbReference type="Pfam" id="PF13244"/>
    </source>
</evidence>
<protein>
    <recommendedName>
        <fullName evidence="7">MrpA C-terminal/MbhD domain-containing protein</fullName>
    </recommendedName>
</protein>
<dbReference type="Gene3D" id="1.20.120.1200">
    <property type="entry name" value="NADH-ubiquinone/plastoquinone oxidoreductase chain 6, subunit NuoJ"/>
    <property type="match status" value="1"/>
</dbReference>
<feature type="transmembrane region" description="Helical" evidence="6">
    <location>
        <begin position="29"/>
        <end position="46"/>
    </location>
</feature>
<evidence type="ECO:0000256" key="4">
    <source>
        <dbReference type="ARBA" id="ARBA00022989"/>
    </source>
</evidence>
<keyword evidence="3 6" id="KW-0812">Transmembrane</keyword>
<name>A0AAV4ZVC4_9HYPH</name>
<gene>
    <name evidence="8" type="ORF">BHAOGJBA_5695</name>
</gene>
<comment type="caution">
    <text evidence="8">The sequence shown here is derived from an EMBL/GenBank/DDBJ whole genome shotgun (WGS) entry which is preliminary data.</text>
</comment>
<keyword evidence="2" id="KW-1003">Cell membrane</keyword>
<accession>A0AAV4ZVC4</accession>
<reference evidence="8" key="1">
    <citation type="journal article" date="2016" name="Front. Microbiol.">
        <title>Genome Sequence of the Piezophilic, Mesophilic Sulfate-Reducing Bacterium Desulfovibrio indicus J2T.</title>
        <authorList>
            <person name="Cao J."/>
            <person name="Maignien L."/>
            <person name="Shao Z."/>
            <person name="Alain K."/>
            <person name="Jebbar M."/>
        </authorList>
    </citation>
    <scope>NUCLEOTIDE SEQUENCE</scope>
    <source>
        <strain evidence="8">DSM 16372</strain>
    </source>
</reference>
<evidence type="ECO:0000256" key="5">
    <source>
        <dbReference type="ARBA" id="ARBA00023136"/>
    </source>
</evidence>
<evidence type="ECO:0000256" key="6">
    <source>
        <dbReference type="SAM" id="Phobius"/>
    </source>
</evidence>
<dbReference type="Proteomes" id="UP001055247">
    <property type="component" value="Unassembled WGS sequence"/>
</dbReference>
<keyword evidence="9" id="KW-1185">Reference proteome</keyword>
<evidence type="ECO:0000256" key="3">
    <source>
        <dbReference type="ARBA" id="ARBA00022692"/>
    </source>
</evidence>
<reference evidence="8" key="2">
    <citation type="submission" date="2021-08" db="EMBL/GenBank/DDBJ databases">
        <authorList>
            <person name="Tani A."/>
            <person name="Ola A."/>
            <person name="Ogura Y."/>
            <person name="Katsura K."/>
            <person name="Hayashi T."/>
        </authorList>
    </citation>
    <scope>NUCLEOTIDE SEQUENCE</scope>
    <source>
        <strain evidence="8">DSM 16372</strain>
    </source>
</reference>
<proteinExistence type="predicted"/>
<dbReference type="AlphaFoldDB" id="A0AAV4ZVC4"/>